<sequence length="455" mass="49731">MPKRKRSSHVGQEPITDPTQRQKNFTAQIIAQQAKDVSRAMKAGKGFERQKLAKRYKAAEAKGDNDVMRRLESEVEALKALDLHSVASHHLHKSLLKVKAIASSPGLPFGFQDVPQMLHDAATLNVAARLYSSNPVRTATGNAVNEVTRALGIGASTSRAKSKTSRSDKSGDSMVAPVEGASDRHALDIDEETSYHEGASTDHESDDVVLPLRSKYADDSMDEDEHENLAKFEDRLASASDESDVGDDSHQDTPQRSSPNADHVLADLSVSSSSPAPSSPREVPPASSKATKSIKPNKSAFLPSLTMGGYISGSESGSEDDLDVTPARRNRRGQRARQQIWEAKYGNNANHLQKQKQNDKRGDRNKGWDPRRGAVEERGSTFPNWKREKGGAQELPTGANATQRSNSTVRSNDRTGRLTEGGEEGSLHPSWEAKRKAKEQQKHNAAFQGKKITFD</sequence>
<feature type="compositionally biased region" description="Low complexity" evidence="2">
    <location>
        <begin position="269"/>
        <end position="288"/>
    </location>
</feature>
<evidence type="ECO:0000256" key="1">
    <source>
        <dbReference type="ARBA" id="ARBA00023054"/>
    </source>
</evidence>
<dbReference type="InterPro" id="IPR037393">
    <property type="entry name" value="Bud22/SRFB1"/>
</dbReference>
<dbReference type="PANTHER" id="PTHR23325:SF1">
    <property type="entry name" value="SERUM RESPONSE FACTOR-BINDING PROTEIN 1"/>
    <property type="match status" value="1"/>
</dbReference>
<evidence type="ECO:0000256" key="2">
    <source>
        <dbReference type="SAM" id="MobiDB-lite"/>
    </source>
</evidence>
<proteinExistence type="predicted"/>
<accession>A0A6A6HNC7</accession>
<reference evidence="4" key="1">
    <citation type="journal article" date="2020" name="Stud. Mycol.">
        <title>101 Dothideomycetes genomes: a test case for predicting lifestyles and emergence of pathogens.</title>
        <authorList>
            <person name="Haridas S."/>
            <person name="Albert R."/>
            <person name="Binder M."/>
            <person name="Bloem J."/>
            <person name="Labutti K."/>
            <person name="Salamov A."/>
            <person name="Andreopoulos B."/>
            <person name="Baker S."/>
            <person name="Barry K."/>
            <person name="Bills G."/>
            <person name="Bluhm B."/>
            <person name="Cannon C."/>
            <person name="Castanera R."/>
            <person name="Culley D."/>
            <person name="Daum C."/>
            <person name="Ezra D."/>
            <person name="Gonzalez J."/>
            <person name="Henrissat B."/>
            <person name="Kuo A."/>
            <person name="Liang C."/>
            <person name="Lipzen A."/>
            <person name="Lutzoni F."/>
            <person name="Magnuson J."/>
            <person name="Mondo S."/>
            <person name="Nolan M."/>
            <person name="Ohm R."/>
            <person name="Pangilinan J."/>
            <person name="Park H.-J."/>
            <person name="Ramirez L."/>
            <person name="Alfaro M."/>
            <person name="Sun H."/>
            <person name="Tritt A."/>
            <person name="Yoshinaga Y."/>
            <person name="Zwiers L.-H."/>
            <person name="Turgeon B."/>
            <person name="Goodwin S."/>
            <person name="Spatafora J."/>
            <person name="Crous P."/>
            <person name="Grigoriev I."/>
        </authorList>
    </citation>
    <scope>NUCLEOTIDE SEQUENCE</scope>
    <source>
        <strain evidence="4">Tuck. ex Michener</strain>
    </source>
</reference>
<feature type="compositionally biased region" description="Polar residues" evidence="2">
    <location>
        <begin position="399"/>
        <end position="410"/>
    </location>
</feature>
<dbReference type="GO" id="GO:0030686">
    <property type="term" value="C:90S preribosome"/>
    <property type="evidence" value="ECO:0007669"/>
    <property type="project" value="TreeGrafter"/>
</dbReference>
<feature type="region of interest" description="Disordered" evidence="2">
    <location>
        <begin position="1"/>
        <end position="24"/>
    </location>
</feature>
<feature type="region of interest" description="Disordered" evidence="2">
    <location>
        <begin position="155"/>
        <end position="187"/>
    </location>
</feature>
<feature type="compositionally biased region" description="Basic and acidic residues" evidence="2">
    <location>
        <begin position="431"/>
        <end position="442"/>
    </location>
</feature>
<dbReference type="EMBL" id="ML991772">
    <property type="protein sequence ID" value="KAF2239634.1"/>
    <property type="molecule type" value="Genomic_DNA"/>
</dbReference>
<dbReference type="OrthoDB" id="3364872at2759"/>
<organism evidence="4 5">
    <name type="scientific">Viridothelium virens</name>
    <name type="common">Speckled blister lichen</name>
    <name type="synonym">Trypethelium virens</name>
    <dbReference type="NCBI Taxonomy" id="1048519"/>
    <lineage>
        <taxon>Eukaryota</taxon>
        <taxon>Fungi</taxon>
        <taxon>Dikarya</taxon>
        <taxon>Ascomycota</taxon>
        <taxon>Pezizomycotina</taxon>
        <taxon>Dothideomycetes</taxon>
        <taxon>Dothideomycetes incertae sedis</taxon>
        <taxon>Trypetheliales</taxon>
        <taxon>Trypetheliaceae</taxon>
        <taxon>Viridothelium</taxon>
    </lineage>
</organism>
<keyword evidence="5" id="KW-1185">Reference proteome</keyword>
<protein>
    <submittedName>
        <fullName evidence="4">Bud-site selection protein</fullName>
    </submittedName>
</protein>
<feature type="compositionally biased region" description="Basic and acidic residues" evidence="2">
    <location>
        <begin position="356"/>
        <end position="391"/>
    </location>
</feature>
<evidence type="ECO:0000313" key="4">
    <source>
        <dbReference type="EMBL" id="KAF2239634.1"/>
    </source>
</evidence>
<evidence type="ECO:0000259" key="3">
    <source>
        <dbReference type="Pfam" id="PF09073"/>
    </source>
</evidence>
<dbReference type="GO" id="GO:0030490">
    <property type="term" value="P:maturation of SSU-rRNA"/>
    <property type="evidence" value="ECO:0007669"/>
    <property type="project" value="TreeGrafter"/>
</dbReference>
<dbReference type="AlphaFoldDB" id="A0A6A6HNC7"/>
<gene>
    <name evidence="4" type="ORF">EV356DRAFT_106032</name>
</gene>
<dbReference type="Pfam" id="PF09073">
    <property type="entry name" value="BUD22"/>
    <property type="match status" value="1"/>
</dbReference>
<dbReference type="GO" id="GO:0005634">
    <property type="term" value="C:nucleus"/>
    <property type="evidence" value="ECO:0007669"/>
    <property type="project" value="TreeGrafter"/>
</dbReference>
<evidence type="ECO:0000313" key="5">
    <source>
        <dbReference type="Proteomes" id="UP000800092"/>
    </source>
</evidence>
<feature type="domain" description="Bud22" evidence="3">
    <location>
        <begin position="32"/>
        <end position="455"/>
    </location>
</feature>
<dbReference type="Proteomes" id="UP000800092">
    <property type="component" value="Unassembled WGS sequence"/>
</dbReference>
<dbReference type="InterPro" id="IPR015158">
    <property type="entry name" value="Bud22_dom"/>
</dbReference>
<keyword evidence="1" id="KW-0175">Coiled coil</keyword>
<name>A0A6A6HNC7_VIRVR</name>
<dbReference type="PANTHER" id="PTHR23325">
    <property type="entry name" value="SERUM RESPONSE FACTOR-BINDING"/>
    <property type="match status" value="1"/>
</dbReference>
<feature type="region of interest" description="Disordered" evidence="2">
    <location>
        <begin position="237"/>
        <end position="455"/>
    </location>
</feature>